<keyword evidence="13" id="KW-1185">Reference proteome</keyword>
<dbReference type="RefSeq" id="WP_045464032.1">
    <property type="nucleotide sequence ID" value="NZ_BBLT01000005.1"/>
</dbReference>
<feature type="domain" description="PPIase FKBP-type" evidence="11">
    <location>
        <begin position="6"/>
        <end position="91"/>
    </location>
</feature>
<keyword evidence="4" id="KW-0963">Cytoplasm</keyword>
<comment type="catalytic activity">
    <reaction evidence="1 9 10">
        <text>[protein]-peptidylproline (omega=180) = [protein]-peptidylproline (omega=0)</text>
        <dbReference type="Rhea" id="RHEA:16237"/>
        <dbReference type="Rhea" id="RHEA-COMP:10747"/>
        <dbReference type="Rhea" id="RHEA-COMP:10748"/>
        <dbReference type="ChEBI" id="CHEBI:83833"/>
        <dbReference type="ChEBI" id="CHEBI:83834"/>
        <dbReference type="EC" id="5.2.1.8"/>
    </reaction>
</comment>
<evidence type="ECO:0000256" key="5">
    <source>
        <dbReference type="ARBA" id="ARBA00023110"/>
    </source>
</evidence>
<keyword evidence="7 9" id="KW-0413">Isomerase</keyword>
<dbReference type="PROSITE" id="PS50059">
    <property type="entry name" value="FKBP_PPIASE"/>
    <property type="match status" value="1"/>
</dbReference>
<protein>
    <recommendedName>
        <fullName evidence="10">Peptidyl-prolyl cis-trans isomerase</fullName>
        <ecNumber evidence="10">5.2.1.8</ecNumber>
    </recommendedName>
</protein>
<comment type="subcellular location">
    <subcellularLocation>
        <location evidence="2">Cytoplasm</location>
    </subcellularLocation>
</comment>
<sequence length="170" mass="18786">MKIEKNKVVAVAYDLQAKDREGKVEVSEKVNAQEPMVFLFGSSGLPEKFEEELDGLSSGSEFKFVISSDEAYGDFEEEAVVNLSKEIFKIDGDFDESKFQVGTFVPMSDADGNFLRGKVLAVNQNELTIDFNHPLAGLNLEFQGKVVEVRDATSEELDHGHVHGPGGHHH</sequence>
<evidence type="ECO:0000256" key="4">
    <source>
        <dbReference type="ARBA" id="ARBA00022490"/>
    </source>
</evidence>
<dbReference type="STRING" id="153721.MYP_2623"/>
<dbReference type="GO" id="GO:0005737">
    <property type="term" value="C:cytoplasm"/>
    <property type="evidence" value="ECO:0007669"/>
    <property type="project" value="UniProtKB-SubCell"/>
</dbReference>
<dbReference type="Pfam" id="PF00254">
    <property type="entry name" value="FKBP_C"/>
    <property type="match status" value="1"/>
</dbReference>
<keyword evidence="5 9" id="KW-0697">Rotamase</keyword>
<evidence type="ECO:0000256" key="2">
    <source>
        <dbReference type="ARBA" id="ARBA00004496"/>
    </source>
</evidence>
<comment type="similarity">
    <text evidence="3 10">Belongs to the FKBP-type PPIase family.</text>
</comment>
<evidence type="ECO:0000256" key="9">
    <source>
        <dbReference type="PROSITE-ProRule" id="PRU00277"/>
    </source>
</evidence>
<comment type="function">
    <text evidence="8">Also involved in hydrogenase metallocenter assembly, probably by participating in the nickel insertion step. This function in hydrogenase biosynthesis requires chaperone activity and the presence of the metal-binding domain, but not PPIase activity.</text>
</comment>
<evidence type="ECO:0000313" key="12">
    <source>
        <dbReference type="EMBL" id="GAL85394.1"/>
    </source>
</evidence>
<dbReference type="SUPFAM" id="SSF54534">
    <property type="entry name" value="FKBP-like"/>
    <property type="match status" value="1"/>
</dbReference>
<evidence type="ECO:0000259" key="11">
    <source>
        <dbReference type="PROSITE" id="PS50059"/>
    </source>
</evidence>
<evidence type="ECO:0000256" key="6">
    <source>
        <dbReference type="ARBA" id="ARBA00023186"/>
    </source>
</evidence>
<reference evidence="12 13" key="1">
    <citation type="submission" date="2014-09" db="EMBL/GenBank/DDBJ databases">
        <title>Sporocytophaga myxococcoides PG-01 genome sequencing.</title>
        <authorList>
            <person name="Liu L."/>
            <person name="Gao P.J."/>
            <person name="Chen G.J."/>
            <person name="Wang L.S."/>
        </authorList>
    </citation>
    <scope>NUCLEOTIDE SEQUENCE [LARGE SCALE GENOMIC DNA]</scope>
    <source>
        <strain evidence="12 13">PG-01</strain>
    </source>
</reference>
<dbReference type="PANTHER" id="PTHR47861:SF3">
    <property type="entry name" value="FKBP-TYPE PEPTIDYL-PROLYL CIS-TRANS ISOMERASE SLYD"/>
    <property type="match status" value="1"/>
</dbReference>
<dbReference type="OrthoDB" id="9808891at2"/>
<evidence type="ECO:0000256" key="7">
    <source>
        <dbReference type="ARBA" id="ARBA00023235"/>
    </source>
</evidence>
<keyword evidence="6" id="KW-0143">Chaperone</keyword>
<dbReference type="PANTHER" id="PTHR47861">
    <property type="entry name" value="FKBP-TYPE PEPTIDYL-PROLYL CIS-TRANS ISOMERASE SLYD"/>
    <property type="match status" value="1"/>
</dbReference>
<dbReference type="GO" id="GO:0042026">
    <property type="term" value="P:protein refolding"/>
    <property type="evidence" value="ECO:0007669"/>
    <property type="project" value="UniProtKB-ARBA"/>
</dbReference>
<proteinExistence type="inferred from homology"/>
<evidence type="ECO:0000313" key="13">
    <source>
        <dbReference type="Proteomes" id="UP000030185"/>
    </source>
</evidence>
<evidence type="ECO:0000256" key="3">
    <source>
        <dbReference type="ARBA" id="ARBA00006577"/>
    </source>
</evidence>
<evidence type="ECO:0000256" key="1">
    <source>
        <dbReference type="ARBA" id="ARBA00000971"/>
    </source>
</evidence>
<dbReference type="EC" id="5.2.1.8" evidence="10"/>
<organism evidence="12 13">
    <name type="scientific">Sporocytophaga myxococcoides</name>
    <dbReference type="NCBI Taxonomy" id="153721"/>
    <lineage>
        <taxon>Bacteria</taxon>
        <taxon>Pseudomonadati</taxon>
        <taxon>Bacteroidota</taxon>
        <taxon>Cytophagia</taxon>
        <taxon>Cytophagales</taxon>
        <taxon>Cytophagaceae</taxon>
        <taxon>Sporocytophaga</taxon>
    </lineage>
</organism>
<dbReference type="EMBL" id="BBLT01000005">
    <property type="protein sequence ID" value="GAL85394.1"/>
    <property type="molecule type" value="Genomic_DNA"/>
</dbReference>
<evidence type="ECO:0000256" key="8">
    <source>
        <dbReference type="ARBA" id="ARBA00037071"/>
    </source>
</evidence>
<name>A0A098LG05_9BACT</name>
<gene>
    <name evidence="12" type="ORF">MYP_2623</name>
</gene>
<dbReference type="eggNOG" id="COG1047">
    <property type="taxonomic scope" value="Bacteria"/>
</dbReference>
<accession>A0A098LG05</accession>
<evidence type="ECO:0000256" key="10">
    <source>
        <dbReference type="RuleBase" id="RU003915"/>
    </source>
</evidence>
<comment type="caution">
    <text evidence="12">The sequence shown here is derived from an EMBL/GenBank/DDBJ whole genome shotgun (WGS) entry which is preliminary data.</text>
</comment>
<dbReference type="AlphaFoldDB" id="A0A098LG05"/>
<dbReference type="GO" id="GO:0003755">
    <property type="term" value="F:peptidyl-prolyl cis-trans isomerase activity"/>
    <property type="evidence" value="ECO:0007669"/>
    <property type="project" value="UniProtKB-UniRule"/>
</dbReference>
<dbReference type="Proteomes" id="UP000030185">
    <property type="component" value="Unassembled WGS sequence"/>
</dbReference>
<dbReference type="InterPro" id="IPR046357">
    <property type="entry name" value="PPIase_dom_sf"/>
</dbReference>
<dbReference type="InterPro" id="IPR001179">
    <property type="entry name" value="PPIase_FKBP_dom"/>
</dbReference>
<dbReference type="Gene3D" id="3.10.50.40">
    <property type="match status" value="1"/>
</dbReference>